<gene>
    <name evidence="1" type="ORF">LCGC14_2858040</name>
</gene>
<dbReference type="AlphaFoldDB" id="A0A0F8YTA2"/>
<dbReference type="InterPro" id="IPR013324">
    <property type="entry name" value="RNA_pol_sigma_r3/r4-like"/>
</dbReference>
<organism evidence="1">
    <name type="scientific">marine sediment metagenome</name>
    <dbReference type="NCBI Taxonomy" id="412755"/>
    <lineage>
        <taxon>unclassified sequences</taxon>
        <taxon>metagenomes</taxon>
        <taxon>ecological metagenomes</taxon>
    </lineage>
</organism>
<proteinExistence type="predicted"/>
<dbReference type="Gene3D" id="1.10.10.10">
    <property type="entry name" value="Winged helix-like DNA-binding domain superfamily/Winged helix DNA-binding domain"/>
    <property type="match status" value="1"/>
</dbReference>
<evidence type="ECO:0000313" key="1">
    <source>
        <dbReference type="EMBL" id="KKK76995.1"/>
    </source>
</evidence>
<dbReference type="EMBL" id="LAZR01055164">
    <property type="protein sequence ID" value="KKK76995.1"/>
    <property type="molecule type" value="Genomic_DNA"/>
</dbReference>
<protein>
    <submittedName>
        <fullName evidence="1">Uncharacterized protein</fullName>
    </submittedName>
</protein>
<reference evidence="1" key="1">
    <citation type="journal article" date="2015" name="Nature">
        <title>Complex archaea that bridge the gap between prokaryotes and eukaryotes.</title>
        <authorList>
            <person name="Spang A."/>
            <person name="Saw J.H."/>
            <person name="Jorgensen S.L."/>
            <person name="Zaremba-Niedzwiedzka K."/>
            <person name="Martijn J."/>
            <person name="Lind A.E."/>
            <person name="van Eijk R."/>
            <person name="Schleper C."/>
            <person name="Guy L."/>
            <person name="Ettema T.J."/>
        </authorList>
    </citation>
    <scope>NUCLEOTIDE SEQUENCE</scope>
</reference>
<accession>A0A0F8YTA2</accession>
<dbReference type="SUPFAM" id="SSF88659">
    <property type="entry name" value="Sigma3 and sigma4 domains of RNA polymerase sigma factors"/>
    <property type="match status" value="1"/>
</dbReference>
<sequence length="140" mass="16119">DRICPHLSGQMQLRWHNKPARLSLRYRQKRHQSLLKCGETQIRTSSLESIDIDGDLVLKHDSPTSPLDDLYRKELRQTLKKAIANLPPKSRQAVELVYIHHLKPAQAAAHSGRDIVAFYNSLQYGLTKIKAELQDPQEKF</sequence>
<name>A0A0F8YTA2_9ZZZZ</name>
<comment type="caution">
    <text evidence="1">The sequence shown here is derived from an EMBL/GenBank/DDBJ whole genome shotgun (WGS) entry which is preliminary data.</text>
</comment>
<feature type="non-terminal residue" evidence="1">
    <location>
        <position position="1"/>
    </location>
</feature>
<dbReference type="InterPro" id="IPR036388">
    <property type="entry name" value="WH-like_DNA-bd_sf"/>
</dbReference>